<keyword evidence="1 4" id="KW-0819">tRNA processing</keyword>
<sequence length="338" mass="39125">MKLHNKYSKEVLLARLQAESFRRRTVSFYRYVNIENPKEFRDQLYLALDSLSCLGRIYVAHEGINAQMNVPEHNIDAFLEYLQSVCELQDMPLKWAIEESKYSFIKLVVRVRPKIVADGLEDGAFDVTNVGKHLSPVEFHELSQKEDVVVVDMRNNYESEVGRFENAICPDAETFREELEDVVETLADKKDKKILLYCTGGIRCEKASAWLKHHGFSDVNQLHGGIIAYVSEIRQKGLESRFIGKNFVFDERLGERVTDHVLGKCYQCGKPCDTHVNCRYDPCHELVIQCSECAEKYGGCCSEECYTNMKSFPWHQKEYRKQLNQLRPVIGEKREKAC</sequence>
<dbReference type="RefSeq" id="WP_250721996.1">
    <property type="nucleotide sequence ID" value="NZ_CP098400.1"/>
</dbReference>
<organism evidence="6 7">
    <name type="scientific">Xiashengella succiniciproducens</name>
    <dbReference type="NCBI Taxonomy" id="2949635"/>
    <lineage>
        <taxon>Bacteria</taxon>
        <taxon>Pseudomonadati</taxon>
        <taxon>Bacteroidota</taxon>
        <taxon>Bacteroidia</taxon>
        <taxon>Marinilabiliales</taxon>
        <taxon>Marinilabiliaceae</taxon>
        <taxon>Xiashengella</taxon>
    </lineage>
</organism>
<evidence type="ECO:0000256" key="1">
    <source>
        <dbReference type="ARBA" id="ARBA00022694"/>
    </source>
</evidence>
<evidence type="ECO:0000256" key="2">
    <source>
        <dbReference type="ARBA" id="ARBA00023002"/>
    </source>
</evidence>
<dbReference type="NCBIfam" id="NF001133">
    <property type="entry name" value="PRK00142.1-1"/>
    <property type="match status" value="1"/>
</dbReference>
<reference evidence="6" key="1">
    <citation type="submission" date="2022-05" db="EMBL/GenBank/DDBJ databases">
        <authorList>
            <person name="Sun X."/>
        </authorList>
    </citation>
    <scope>NUCLEOTIDE SEQUENCE</scope>
    <source>
        <strain evidence="6">Ai-910</strain>
    </source>
</reference>
<dbReference type="InterPro" id="IPR001763">
    <property type="entry name" value="Rhodanese-like_dom"/>
</dbReference>
<dbReference type="PROSITE" id="PS50206">
    <property type="entry name" value="RHODANESE_3"/>
    <property type="match status" value="1"/>
</dbReference>
<comment type="similarity">
    <text evidence="4">Belongs to the TrhO family.</text>
</comment>
<accession>A0A9J6ZLU4</accession>
<dbReference type="HAMAP" id="MF_00469">
    <property type="entry name" value="TrhO"/>
    <property type="match status" value="1"/>
</dbReference>
<evidence type="ECO:0000256" key="3">
    <source>
        <dbReference type="ARBA" id="ARBA00045625"/>
    </source>
</evidence>
<evidence type="ECO:0000313" key="6">
    <source>
        <dbReference type="EMBL" id="URW78635.1"/>
    </source>
</evidence>
<dbReference type="GO" id="GO:0016705">
    <property type="term" value="F:oxidoreductase activity, acting on paired donors, with incorporation or reduction of molecular oxygen"/>
    <property type="evidence" value="ECO:0007669"/>
    <property type="project" value="UniProtKB-UniRule"/>
</dbReference>
<dbReference type="CDD" id="cd01518">
    <property type="entry name" value="RHOD_YceA"/>
    <property type="match status" value="1"/>
</dbReference>
<dbReference type="AlphaFoldDB" id="A0A9J6ZLU4"/>
<dbReference type="Gene3D" id="3.30.70.100">
    <property type="match status" value="1"/>
</dbReference>
<proteinExistence type="inferred from homology"/>
<evidence type="ECO:0000313" key="7">
    <source>
        <dbReference type="Proteomes" id="UP001056426"/>
    </source>
</evidence>
<dbReference type="InterPro" id="IPR040503">
    <property type="entry name" value="TRHO_N"/>
</dbReference>
<dbReference type="GO" id="GO:0006400">
    <property type="term" value="P:tRNA modification"/>
    <property type="evidence" value="ECO:0007669"/>
    <property type="project" value="UniProtKB-UniRule"/>
</dbReference>
<dbReference type="InterPro" id="IPR036873">
    <property type="entry name" value="Rhodanese-like_dom_sf"/>
</dbReference>
<keyword evidence="2 4" id="KW-0560">Oxidoreductase</keyword>
<gene>
    <name evidence="4" type="primary">trhO</name>
    <name evidence="6" type="ORF">M9189_07125</name>
</gene>
<dbReference type="PANTHER" id="PTHR43846">
    <property type="entry name" value="UPF0176 PROTEIN YCEA"/>
    <property type="match status" value="1"/>
</dbReference>
<dbReference type="EMBL" id="CP098400">
    <property type="protein sequence ID" value="URW78635.1"/>
    <property type="molecule type" value="Genomic_DNA"/>
</dbReference>
<dbReference type="Gene3D" id="3.40.250.10">
    <property type="entry name" value="Rhodanese-like domain"/>
    <property type="match status" value="1"/>
</dbReference>
<dbReference type="KEGG" id="alkq:M9189_07125"/>
<dbReference type="PANTHER" id="PTHR43846:SF1">
    <property type="entry name" value="TRNA URIDINE(34) HYDROXYLASE"/>
    <property type="match status" value="1"/>
</dbReference>
<comment type="catalytic activity">
    <reaction evidence="4">
        <text>uridine(34) in tRNA + AH2 + O2 = 5-hydroxyuridine(34) in tRNA + A + H2O</text>
        <dbReference type="Rhea" id="RHEA:64224"/>
        <dbReference type="Rhea" id="RHEA-COMP:11727"/>
        <dbReference type="Rhea" id="RHEA-COMP:13381"/>
        <dbReference type="ChEBI" id="CHEBI:13193"/>
        <dbReference type="ChEBI" id="CHEBI:15377"/>
        <dbReference type="ChEBI" id="CHEBI:15379"/>
        <dbReference type="ChEBI" id="CHEBI:17499"/>
        <dbReference type="ChEBI" id="CHEBI:65315"/>
        <dbReference type="ChEBI" id="CHEBI:136877"/>
    </reaction>
</comment>
<feature type="domain" description="Rhodanese" evidence="5">
    <location>
        <begin position="144"/>
        <end position="238"/>
    </location>
</feature>
<dbReference type="InterPro" id="IPR022111">
    <property type="entry name" value="Rhodanese_C"/>
</dbReference>
<dbReference type="InterPro" id="IPR020936">
    <property type="entry name" value="TrhO"/>
</dbReference>
<dbReference type="NCBIfam" id="NF001135">
    <property type="entry name" value="PRK00142.1-3"/>
    <property type="match status" value="1"/>
</dbReference>
<dbReference type="Pfam" id="PF12368">
    <property type="entry name" value="Rhodanese_C"/>
    <property type="match status" value="1"/>
</dbReference>
<name>A0A9J6ZLU4_9BACT</name>
<comment type="function">
    <text evidence="3">Catalyzes oxygen-dependent 5-hydroxyuridine (ho5U) modification at position 34 in tRNAs, the first step in 5-carboxymethoxyuridine (cmo5U) biosynthesis. May be part of an alternate pathway, which is able to bypass cmo5U biogenesis in a subset of tRNAs under aerobic conditions.</text>
</comment>
<keyword evidence="7" id="KW-1185">Reference proteome</keyword>
<protein>
    <recommendedName>
        <fullName evidence="4">tRNA uridine(34) hydroxylase</fullName>
        <ecNumber evidence="4">1.14.-.-</ecNumber>
    </recommendedName>
    <alternativeName>
        <fullName evidence="4">tRNA hydroxylation protein O</fullName>
    </alternativeName>
</protein>
<dbReference type="SMART" id="SM00450">
    <property type="entry name" value="RHOD"/>
    <property type="match status" value="1"/>
</dbReference>
<evidence type="ECO:0000256" key="4">
    <source>
        <dbReference type="HAMAP-Rule" id="MF_00469"/>
    </source>
</evidence>
<reference evidence="6" key="2">
    <citation type="submission" date="2022-06" db="EMBL/GenBank/DDBJ databases">
        <title>Xiashengella guii gen. nov. sp. nov., a bacterium isolated form anaerobic digestion tank.</title>
        <authorList>
            <person name="Huang H."/>
        </authorList>
    </citation>
    <scope>NUCLEOTIDE SEQUENCE</scope>
    <source>
        <strain evidence="6">Ai-910</strain>
    </source>
</reference>
<dbReference type="Pfam" id="PF17773">
    <property type="entry name" value="UPF0176_N"/>
    <property type="match status" value="1"/>
</dbReference>
<dbReference type="Proteomes" id="UP001056426">
    <property type="component" value="Chromosome"/>
</dbReference>
<dbReference type="Pfam" id="PF00581">
    <property type="entry name" value="Rhodanese"/>
    <property type="match status" value="1"/>
</dbReference>
<dbReference type="SUPFAM" id="SSF52821">
    <property type="entry name" value="Rhodanese/Cell cycle control phosphatase"/>
    <property type="match status" value="1"/>
</dbReference>
<evidence type="ECO:0000259" key="5">
    <source>
        <dbReference type="PROSITE" id="PS50206"/>
    </source>
</evidence>
<dbReference type="EC" id="1.14.-.-" evidence="4"/>